<dbReference type="InterPro" id="IPR027417">
    <property type="entry name" value="P-loop_NTPase"/>
</dbReference>
<evidence type="ECO:0000313" key="6">
    <source>
        <dbReference type="EMBL" id="KHS52628.1"/>
    </source>
</evidence>
<comment type="caution">
    <text evidence="6">The sequence shown here is derived from an EMBL/GenBank/DDBJ whole genome shotgun (WGS) entry which is preliminary data.</text>
</comment>
<accession>A0A0B9ATF2</accession>
<dbReference type="AlphaFoldDB" id="A0A0B9ATF2"/>
<dbReference type="InterPro" id="IPR050611">
    <property type="entry name" value="ABCF"/>
</dbReference>
<dbReference type="PANTHER" id="PTHR19211">
    <property type="entry name" value="ATP-BINDING TRANSPORT PROTEIN-RELATED"/>
    <property type="match status" value="1"/>
</dbReference>
<dbReference type="PATRIC" id="fig|1703.6.peg.1498"/>
<feature type="compositionally biased region" description="Low complexity" evidence="4">
    <location>
        <begin position="391"/>
        <end position="402"/>
    </location>
</feature>
<evidence type="ECO:0000256" key="2">
    <source>
        <dbReference type="ARBA" id="ARBA00022741"/>
    </source>
</evidence>
<dbReference type="Gene3D" id="3.40.50.300">
    <property type="entry name" value="P-loop containing nucleotide triphosphate hydrolases"/>
    <property type="match status" value="2"/>
</dbReference>
<keyword evidence="1" id="KW-0677">Repeat</keyword>
<dbReference type="PROSITE" id="PS00211">
    <property type="entry name" value="ABC_TRANSPORTER_1"/>
    <property type="match status" value="1"/>
</dbReference>
<evidence type="ECO:0000256" key="1">
    <source>
        <dbReference type="ARBA" id="ARBA00022737"/>
    </source>
</evidence>
<dbReference type="InterPro" id="IPR017871">
    <property type="entry name" value="ABC_transporter-like_CS"/>
</dbReference>
<feature type="domain" description="ABC transporter" evidence="5">
    <location>
        <begin position="5"/>
        <end position="238"/>
    </location>
</feature>
<dbReference type="Pfam" id="PF00005">
    <property type="entry name" value="ABC_tran"/>
    <property type="match status" value="2"/>
</dbReference>
<dbReference type="InterPro" id="IPR003439">
    <property type="entry name" value="ABC_transporter-like_ATP-bd"/>
</dbReference>
<dbReference type="PANTHER" id="PTHR19211:SF6">
    <property type="entry name" value="BLL7188 PROTEIN"/>
    <property type="match status" value="1"/>
</dbReference>
<evidence type="ECO:0000256" key="4">
    <source>
        <dbReference type="SAM" id="MobiDB-lite"/>
    </source>
</evidence>
<protein>
    <submittedName>
        <fullName evidence="6">ABC transporter related protein</fullName>
    </submittedName>
</protein>
<dbReference type="InterPro" id="IPR003593">
    <property type="entry name" value="AAA+_ATPase"/>
</dbReference>
<gene>
    <name evidence="6" type="ORF">AE0388_1611</name>
</gene>
<feature type="region of interest" description="Disordered" evidence="4">
    <location>
        <begin position="391"/>
        <end position="413"/>
    </location>
</feature>
<proteinExistence type="predicted"/>
<name>A0A0B9ATF2_BRELN</name>
<dbReference type="RefSeq" id="WP_052239909.1">
    <property type="nucleotide sequence ID" value="NZ_JTJZ01000018.1"/>
</dbReference>
<evidence type="ECO:0000313" key="7">
    <source>
        <dbReference type="Proteomes" id="UP000031488"/>
    </source>
</evidence>
<dbReference type="GO" id="GO:0016887">
    <property type="term" value="F:ATP hydrolysis activity"/>
    <property type="evidence" value="ECO:0007669"/>
    <property type="project" value="InterPro"/>
</dbReference>
<evidence type="ECO:0000259" key="5">
    <source>
        <dbReference type="PROSITE" id="PS50893"/>
    </source>
</evidence>
<dbReference type="EMBL" id="JTJZ01000018">
    <property type="protein sequence ID" value="KHS52628.1"/>
    <property type="molecule type" value="Genomic_DNA"/>
</dbReference>
<dbReference type="PROSITE" id="PS50893">
    <property type="entry name" value="ABC_TRANSPORTER_2"/>
    <property type="match status" value="1"/>
</dbReference>
<reference evidence="6 7" key="1">
    <citation type="submission" date="2014-11" db="EMBL/GenBank/DDBJ databases">
        <title>Draft Genome Sequence of Brevibacterium linens AE038-8.</title>
        <authorList>
            <person name="Maizel D."/>
            <person name="Utturkar S.M."/>
            <person name="Brown S.D."/>
            <person name="Ferrero M."/>
            <person name="Rosen B.P."/>
        </authorList>
    </citation>
    <scope>NUCLEOTIDE SEQUENCE [LARGE SCALE GENOMIC DNA]</scope>
    <source>
        <strain evidence="6 7">AE038-8</strain>
    </source>
</reference>
<dbReference type="SUPFAM" id="SSF52540">
    <property type="entry name" value="P-loop containing nucleoside triphosphate hydrolases"/>
    <property type="match status" value="2"/>
</dbReference>
<evidence type="ECO:0000256" key="3">
    <source>
        <dbReference type="ARBA" id="ARBA00022840"/>
    </source>
</evidence>
<organism evidence="6 7">
    <name type="scientific">Brevibacterium linens</name>
    <dbReference type="NCBI Taxonomy" id="1703"/>
    <lineage>
        <taxon>Bacteria</taxon>
        <taxon>Bacillati</taxon>
        <taxon>Actinomycetota</taxon>
        <taxon>Actinomycetes</taxon>
        <taxon>Micrococcales</taxon>
        <taxon>Brevibacteriaceae</taxon>
        <taxon>Brevibacterium</taxon>
    </lineage>
</organism>
<keyword evidence="7" id="KW-1185">Reference proteome</keyword>
<dbReference type="GO" id="GO:0005524">
    <property type="term" value="F:ATP binding"/>
    <property type="evidence" value="ECO:0007669"/>
    <property type="project" value="UniProtKB-KW"/>
</dbReference>
<dbReference type="SMART" id="SM00382">
    <property type="entry name" value="AAA"/>
    <property type="match status" value="2"/>
</dbReference>
<dbReference type="OrthoDB" id="4797497at2"/>
<keyword evidence="2" id="KW-0547">Nucleotide-binding</keyword>
<sequence>MPAAITVSGLDFRLGDDTEIFSQLTATIPADLVGLVGDNGIGKSTFARILAGRLPASAGTVMGADSAVYIDQLLPHSTQRVDSALDIASARQALRRALSGEADQSDFELIGDDWDIEERALAALADLGLHLSLSDLDRSLSSFSGGQATRIGLARAALVGDTWLILDEPSNNLDEDGRALLTTLLTQRRGPTLVISHDRTLLTHMSSIIEMTDRLRVYGGNFDDYEAMVAAEEEAKQQKVTDAKKTHSIEKRQRIELETKLARADRKAKKDKENKRRPKIVMNGLTNFAEKSAAKRRGDKADDEAAAWDELNAAKDALRRTSSVRLDLPDTLVHATKRVLEISTTASARAERPQTVVGPERIRLTGPNGAGKSTLLAAILAAANGEAAEAQAAARGPHAAAGRIDSDEHERVESGPPIAELFGALDISVAVPTAHLEQQYRLPGELTVMEAVRSGNPHLDPHRVHEVLAAMGLRAGRTDQICATLSGGERFRVALASGLLQDPAPQLLILDEPGNNLDLSSLEALVTALEGFGGAMVIVTHDDRLAAELSVDTEWDVREFLRTESVDMNR</sequence>
<feature type="compositionally biased region" description="Basic and acidic residues" evidence="4">
    <location>
        <begin position="404"/>
        <end position="413"/>
    </location>
</feature>
<keyword evidence="3" id="KW-0067">ATP-binding</keyword>
<dbReference type="Proteomes" id="UP000031488">
    <property type="component" value="Unassembled WGS sequence"/>
</dbReference>